<dbReference type="FunFam" id="3.30.420.10:FF:000006">
    <property type="entry name" value="Ribonuclease HII"/>
    <property type="match status" value="1"/>
</dbReference>
<sequence>MEKWTITAVKEYLQTHEEPDAALLEAWKEDSRAGVQKELQRYAKRQKQKEEKYEDFCRRLSFEQDYWGRGFQAVAGVDEVGRGPLAGPVTTAAVVLPKDISLVEVNDSKMLSARKREELETKIKEVAVAWSVVHIEADEIDRLNIYQATKKAMRTAVADLEPAPDALLVDAMTLPLHIEQQSLVQGDSRSVSIAAASILAKVERDRYMQYYHTLYPDYDFASNKGYGTQNHLDGLKRLGGCAIHRYSFQPVAGYRRS</sequence>
<evidence type="ECO:0000313" key="18">
    <source>
        <dbReference type="EMBL" id="SDW04292.1"/>
    </source>
</evidence>
<evidence type="ECO:0000256" key="12">
    <source>
        <dbReference type="ARBA" id="ARBA00022801"/>
    </source>
</evidence>
<comment type="cofactor">
    <cofactor evidence="14 15">
        <name>Mn(2+)</name>
        <dbReference type="ChEBI" id="CHEBI:29035"/>
    </cofactor>
    <cofactor evidence="14 15">
        <name>Mg(2+)</name>
        <dbReference type="ChEBI" id="CHEBI:18420"/>
    </cofactor>
    <text evidence="14 15">Manganese or magnesium. Binds 1 divalent metal ion per monomer in the absence of substrate. May bind a second metal ion after substrate binding.</text>
</comment>
<dbReference type="GO" id="GO:0006298">
    <property type="term" value="P:mismatch repair"/>
    <property type="evidence" value="ECO:0007669"/>
    <property type="project" value="TreeGrafter"/>
</dbReference>
<evidence type="ECO:0000256" key="16">
    <source>
        <dbReference type="RuleBase" id="RU003515"/>
    </source>
</evidence>
<protein>
    <recommendedName>
        <fullName evidence="7 14">Ribonuclease HII</fullName>
        <shortName evidence="14">RNase HII</shortName>
        <ecNumber evidence="6 14">3.1.26.4</ecNumber>
    </recommendedName>
</protein>
<organism evidence="18 19">
    <name type="scientific">Marinococcus luteus</name>
    <dbReference type="NCBI Taxonomy" id="1122204"/>
    <lineage>
        <taxon>Bacteria</taxon>
        <taxon>Bacillati</taxon>
        <taxon>Bacillota</taxon>
        <taxon>Bacilli</taxon>
        <taxon>Bacillales</taxon>
        <taxon>Bacillaceae</taxon>
        <taxon>Marinococcus</taxon>
    </lineage>
</organism>
<evidence type="ECO:0000256" key="11">
    <source>
        <dbReference type="ARBA" id="ARBA00022759"/>
    </source>
</evidence>
<evidence type="ECO:0000256" key="1">
    <source>
        <dbReference type="ARBA" id="ARBA00000077"/>
    </source>
</evidence>
<dbReference type="Pfam" id="PF01351">
    <property type="entry name" value="RNase_HII"/>
    <property type="match status" value="1"/>
</dbReference>
<evidence type="ECO:0000259" key="17">
    <source>
        <dbReference type="PROSITE" id="PS51975"/>
    </source>
</evidence>
<dbReference type="SUPFAM" id="SSF53098">
    <property type="entry name" value="Ribonuclease H-like"/>
    <property type="match status" value="1"/>
</dbReference>
<dbReference type="NCBIfam" id="NF000594">
    <property type="entry name" value="PRK00015.1-1"/>
    <property type="match status" value="1"/>
</dbReference>
<dbReference type="Proteomes" id="UP000199488">
    <property type="component" value="Unassembled WGS sequence"/>
</dbReference>
<keyword evidence="19" id="KW-1185">Reference proteome</keyword>
<gene>
    <name evidence="14" type="primary">rnhB</name>
    <name evidence="18" type="ORF">SAMN05421781_0238</name>
</gene>
<dbReference type="InterPro" id="IPR001352">
    <property type="entry name" value="RNase_HII/HIII"/>
</dbReference>
<proteinExistence type="inferred from homology"/>
<evidence type="ECO:0000256" key="10">
    <source>
        <dbReference type="ARBA" id="ARBA00022723"/>
    </source>
</evidence>
<evidence type="ECO:0000256" key="15">
    <source>
        <dbReference type="PROSITE-ProRule" id="PRU01319"/>
    </source>
</evidence>
<evidence type="ECO:0000313" key="19">
    <source>
        <dbReference type="Proteomes" id="UP000199488"/>
    </source>
</evidence>
<keyword evidence="9 14" id="KW-0540">Nuclease</keyword>
<feature type="binding site" evidence="14 15">
    <location>
        <position position="78"/>
    </location>
    <ligand>
        <name>a divalent metal cation</name>
        <dbReference type="ChEBI" id="CHEBI:60240"/>
    </ligand>
</feature>
<accession>A0A1H2QAZ3</accession>
<keyword evidence="8 14" id="KW-0963">Cytoplasm</keyword>
<dbReference type="PANTHER" id="PTHR10954:SF18">
    <property type="entry name" value="RIBONUCLEASE HII"/>
    <property type="match status" value="1"/>
</dbReference>
<keyword evidence="12 14" id="KW-0378">Hydrolase</keyword>
<dbReference type="HAMAP" id="MF_00052_B">
    <property type="entry name" value="RNase_HII_B"/>
    <property type="match status" value="1"/>
</dbReference>
<dbReference type="STRING" id="1122204.SAMN05421781_0238"/>
<feature type="binding site" evidence="14 15">
    <location>
        <position position="79"/>
    </location>
    <ligand>
        <name>a divalent metal cation</name>
        <dbReference type="ChEBI" id="CHEBI:60240"/>
    </ligand>
</feature>
<dbReference type="GO" id="GO:0005737">
    <property type="term" value="C:cytoplasm"/>
    <property type="evidence" value="ECO:0007669"/>
    <property type="project" value="UniProtKB-SubCell"/>
</dbReference>
<comment type="catalytic activity">
    <reaction evidence="1 14 15 16">
        <text>Endonucleolytic cleavage to 5'-phosphomonoester.</text>
        <dbReference type="EC" id="3.1.26.4"/>
    </reaction>
</comment>
<feature type="domain" description="RNase H type-2" evidence="17">
    <location>
        <begin position="72"/>
        <end position="257"/>
    </location>
</feature>
<evidence type="ECO:0000256" key="13">
    <source>
        <dbReference type="ARBA" id="ARBA00023211"/>
    </source>
</evidence>
<dbReference type="InterPro" id="IPR022898">
    <property type="entry name" value="RNase_HII"/>
</dbReference>
<evidence type="ECO:0000256" key="7">
    <source>
        <dbReference type="ARBA" id="ARBA00019179"/>
    </source>
</evidence>
<evidence type="ECO:0000256" key="2">
    <source>
        <dbReference type="ARBA" id="ARBA00001946"/>
    </source>
</evidence>
<dbReference type="InterPro" id="IPR036397">
    <property type="entry name" value="RNaseH_sf"/>
</dbReference>
<dbReference type="OrthoDB" id="9803420at2"/>
<evidence type="ECO:0000256" key="6">
    <source>
        <dbReference type="ARBA" id="ARBA00012180"/>
    </source>
</evidence>
<comment type="similarity">
    <text evidence="5 14 16">Belongs to the RNase HII family.</text>
</comment>
<evidence type="ECO:0000256" key="14">
    <source>
        <dbReference type="HAMAP-Rule" id="MF_00052"/>
    </source>
</evidence>
<dbReference type="PROSITE" id="PS51975">
    <property type="entry name" value="RNASE_H_2"/>
    <property type="match status" value="1"/>
</dbReference>
<evidence type="ECO:0000256" key="3">
    <source>
        <dbReference type="ARBA" id="ARBA00004065"/>
    </source>
</evidence>
<keyword evidence="10 14" id="KW-0479">Metal-binding</keyword>
<dbReference type="GO" id="GO:0043137">
    <property type="term" value="P:DNA replication, removal of RNA primer"/>
    <property type="evidence" value="ECO:0007669"/>
    <property type="project" value="TreeGrafter"/>
</dbReference>
<evidence type="ECO:0000256" key="9">
    <source>
        <dbReference type="ARBA" id="ARBA00022722"/>
    </source>
</evidence>
<dbReference type="EC" id="3.1.26.4" evidence="6 14"/>
<comment type="function">
    <text evidence="3 14 16">Endonuclease that specifically degrades the RNA of RNA-DNA hybrids.</text>
</comment>
<name>A0A1H2QAZ3_9BACI</name>
<dbReference type="NCBIfam" id="NF000595">
    <property type="entry name" value="PRK00015.1-3"/>
    <property type="match status" value="1"/>
</dbReference>
<feature type="binding site" evidence="14 15">
    <location>
        <position position="170"/>
    </location>
    <ligand>
        <name>a divalent metal cation</name>
        <dbReference type="ChEBI" id="CHEBI:60240"/>
    </ligand>
</feature>
<dbReference type="GO" id="GO:0030145">
    <property type="term" value="F:manganese ion binding"/>
    <property type="evidence" value="ECO:0007669"/>
    <property type="project" value="UniProtKB-UniRule"/>
</dbReference>
<keyword evidence="13 14" id="KW-0464">Manganese</keyword>
<evidence type="ECO:0000256" key="8">
    <source>
        <dbReference type="ARBA" id="ARBA00022490"/>
    </source>
</evidence>
<dbReference type="AlphaFoldDB" id="A0A1H2QAZ3"/>
<comment type="subcellular location">
    <subcellularLocation>
        <location evidence="4 14">Cytoplasm</location>
    </subcellularLocation>
</comment>
<dbReference type="GO" id="GO:0004523">
    <property type="term" value="F:RNA-DNA hybrid ribonuclease activity"/>
    <property type="evidence" value="ECO:0007669"/>
    <property type="project" value="UniProtKB-UniRule"/>
</dbReference>
<evidence type="ECO:0000256" key="4">
    <source>
        <dbReference type="ARBA" id="ARBA00004496"/>
    </source>
</evidence>
<evidence type="ECO:0000256" key="5">
    <source>
        <dbReference type="ARBA" id="ARBA00007383"/>
    </source>
</evidence>
<reference evidence="18 19" key="1">
    <citation type="submission" date="2016-10" db="EMBL/GenBank/DDBJ databases">
        <authorList>
            <person name="de Groot N.N."/>
        </authorList>
    </citation>
    <scope>NUCLEOTIDE SEQUENCE [LARGE SCALE GENOMIC DNA]</scope>
    <source>
        <strain evidence="18 19">DSM 23126</strain>
    </source>
</reference>
<dbReference type="InterPro" id="IPR012337">
    <property type="entry name" value="RNaseH-like_sf"/>
</dbReference>
<comment type="cofactor">
    <cofactor evidence="2">
        <name>Mg(2+)</name>
        <dbReference type="ChEBI" id="CHEBI:18420"/>
    </cofactor>
</comment>
<dbReference type="GO" id="GO:0032299">
    <property type="term" value="C:ribonuclease H2 complex"/>
    <property type="evidence" value="ECO:0007669"/>
    <property type="project" value="TreeGrafter"/>
</dbReference>
<dbReference type="InterPro" id="IPR024567">
    <property type="entry name" value="RNase_HII/HIII_dom"/>
</dbReference>
<dbReference type="PANTHER" id="PTHR10954">
    <property type="entry name" value="RIBONUCLEASE H2 SUBUNIT A"/>
    <property type="match status" value="1"/>
</dbReference>
<dbReference type="Gene3D" id="3.30.420.10">
    <property type="entry name" value="Ribonuclease H-like superfamily/Ribonuclease H"/>
    <property type="match status" value="1"/>
</dbReference>
<dbReference type="GO" id="GO:0003723">
    <property type="term" value="F:RNA binding"/>
    <property type="evidence" value="ECO:0007669"/>
    <property type="project" value="UniProtKB-UniRule"/>
</dbReference>
<keyword evidence="11 14" id="KW-0255">Endonuclease</keyword>
<dbReference type="CDD" id="cd07182">
    <property type="entry name" value="RNase_HII_bacteria_HII_like"/>
    <property type="match status" value="1"/>
</dbReference>
<dbReference type="EMBL" id="FNNC01000001">
    <property type="protein sequence ID" value="SDW04292.1"/>
    <property type="molecule type" value="Genomic_DNA"/>
</dbReference>